<dbReference type="Gene3D" id="3.40.50.1820">
    <property type="entry name" value="alpha/beta hydrolase"/>
    <property type="match status" value="1"/>
</dbReference>
<evidence type="ECO:0000259" key="2">
    <source>
        <dbReference type="Pfam" id="PF12695"/>
    </source>
</evidence>
<dbReference type="AlphaFoldDB" id="A0A4Y4DKI7"/>
<feature type="domain" description="Alpha/beta hydrolase fold-5" evidence="2">
    <location>
        <begin position="144"/>
        <end position="308"/>
    </location>
</feature>
<keyword evidence="1" id="KW-1133">Transmembrane helix</keyword>
<proteinExistence type="predicted"/>
<protein>
    <recommendedName>
        <fullName evidence="2">Alpha/beta hydrolase fold-5 domain-containing protein</fullName>
    </recommendedName>
</protein>
<sequence length="325" mass="33693">MENPKQPVTAAPASGADKAFGWLTRLMALAGVIVPAVAAALTGDMLVHGHPLYAVFLGSTILISLLVLVFSWRRPLAAPKGLKALRVIGSAFMVLLLAGLCWLIPAAAVQPALAAMDSDATVTVTETATDIVLAPAGGDGQLGVFFQPGALVDARAYAEVLRPLAESGHTVVIPKQPLNIAFLAMTAFESAQMKHESIDKWVVGGHSLGGVAAASDAQTFAYDADRPVAALLLFASYPSADMSSTMLPVLSISGSEDLLATEAEIKESKALLPADAKFLEIAGGTHAFFGDYGTQAGDGTATISHDEARQQISRAAVDFAASLRQ</sequence>
<feature type="transmembrane region" description="Helical" evidence="1">
    <location>
        <begin position="84"/>
        <end position="105"/>
    </location>
</feature>
<evidence type="ECO:0000256" key="1">
    <source>
        <dbReference type="SAM" id="Phobius"/>
    </source>
</evidence>
<keyword evidence="4" id="KW-1185">Reference proteome</keyword>
<dbReference type="Pfam" id="PF12695">
    <property type="entry name" value="Abhydrolase_5"/>
    <property type="match status" value="1"/>
</dbReference>
<dbReference type="SUPFAM" id="SSF53474">
    <property type="entry name" value="alpha/beta-Hydrolases"/>
    <property type="match status" value="1"/>
</dbReference>
<dbReference type="InterPro" id="IPR029058">
    <property type="entry name" value="AB_hydrolase_fold"/>
</dbReference>
<dbReference type="InterPro" id="IPR029059">
    <property type="entry name" value="AB_hydrolase_5"/>
</dbReference>
<evidence type="ECO:0000313" key="3">
    <source>
        <dbReference type="EMBL" id="GED05103.1"/>
    </source>
</evidence>
<reference evidence="3 4" key="1">
    <citation type="submission" date="2019-06" db="EMBL/GenBank/DDBJ databases">
        <title>Whole genome shotgun sequence of Glutamicibacter uratoxydans NBRC 15515.</title>
        <authorList>
            <person name="Hosoyama A."/>
            <person name="Uohara A."/>
            <person name="Ohji S."/>
            <person name="Ichikawa N."/>
        </authorList>
    </citation>
    <scope>NUCLEOTIDE SEQUENCE [LARGE SCALE GENOMIC DNA]</scope>
    <source>
        <strain evidence="3 4">NBRC 15515</strain>
    </source>
</reference>
<dbReference type="GO" id="GO:0016787">
    <property type="term" value="F:hydrolase activity"/>
    <property type="evidence" value="ECO:0007669"/>
    <property type="project" value="InterPro"/>
</dbReference>
<comment type="caution">
    <text evidence="3">The sequence shown here is derived from an EMBL/GenBank/DDBJ whole genome shotgun (WGS) entry which is preliminary data.</text>
</comment>
<keyword evidence="1" id="KW-0472">Membrane</keyword>
<dbReference type="RefSeq" id="WP_170184067.1">
    <property type="nucleotide sequence ID" value="NZ_BAAAJL010000003.1"/>
</dbReference>
<feature type="transmembrane region" description="Helical" evidence="1">
    <location>
        <begin position="20"/>
        <end position="41"/>
    </location>
</feature>
<organism evidence="3 4">
    <name type="scientific">Glutamicibacter uratoxydans</name>
    <name type="common">Arthrobacter uratoxydans</name>
    <dbReference type="NCBI Taxonomy" id="43667"/>
    <lineage>
        <taxon>Bacteria</taxon>
        <taxon>Bacillati</taxon>
        <taxon>Actinomycetota</taxon>
        <taxon>Actinomycetes</taxon>
        <taxon>Micrococcales</taxon>
        <taxon>Micrococcaceae</taxon>
        <taxon>Glutamicibacter</taxon>
    </lineage>
</organism>
<accession>A0A4Y4DKI7</accession>
<gene>
    <name evidence="3" type="ORF">AUR04nite_06350</name>
</gene>
<keyword evidence="1" id="KW-0812">Transmembrane</keyword>
<name>A0A4Y4DKI7_GLUUR</name>
<feature type="transmembrane region" description="Helical" evidence="1">
    <location>
        <begin position="53"/>
        <end position="72"/>
    </location>
</feature>
<dbReference type="EMBL" id="BJNY01000002">
    <property type="protein sequence ID" value="GED05103.1"/>
    <property type="molecule type" value="Genomic_DNA"/>
</dbReference>
<dbReference type="Proteomes" id="UP000316612">
    <property type="component" value="Unassembled WGS sequence"/>
</dbReference>
<evidence type="ECO:0000313" key="4">
    <source>
        <dbReference type="Proteomes" id="UP000316612"/>
    </source>
</evidence>